<evidence type="ECO:0000313" key="2">
    <source>
        <dbReference type="EMBL" id="TCP03463.1"/>
    </source>
</evidence>
<evidence type="ECO:0000259" key="1">
    <source>
        <dbReference type="Pfam" id="PF16289"/>
    </source>
</evidence>
<accession>A0A4R2MV05</accession>
<gene>
    <name evidence="2" type="ORF">EV684_104184</name>
</gene>
<dbReference type="OrthoDB" id="9766796at2"/>
<reference evidence="2 3" key="1">
    <citation type="submission" date="2019-03" db="EMBL/GenBank/DDBJ databases">
        <title>Genomic Encyclopedia of Type Strains, Phase IV (KMG-IV): sequencing the most valuable type-strain genomes for metagenomic binning, comparative biology and taxonomic classification.</title>
        <authorList>
            <person name="Goeker M."/>
        </authorList>
    </citation>
    <scope>NUCLEOTIDE SEQUENCE [LARGE SCALE GENOMIC DNA]</scope>
    <source>
        <strain evidence="2 3">DSM 1709</strain>
    </source>
</reference>
<evidence type="ECO:0000313" key="3">
    <source>
        <dbReference type="Proteomes" id="UP000295106"/>
    </source>
</evidence>
<sequence>MPNGTPTPQELVDGEVTFFSLDTDVIQGAGYNFEKGALNQLPRQLPQSMSLKLTEVVLREVVGHRMVPVKEASEKFLAATQALVRLTAMDFAPASQHFEQLDVIASATKRFEDDVRHYVGQCRGEVLKLADVNSGQLFDGYFATSPPFGVKAEKKSEFPDAAALQLLEERAKGLNTKAIVASKDGGWKAFAEQSERIYCVASLDELTSLFSATDEHAQAVRAKIEAVVSDESSAVRTQVSELLRVHLSNAEWGMEELYSASHRFEAEASSAELAGYSIDTESLNIWKVDDEPGAWVVELTATVQVDVSVDVRFFLWDSIDREELAIGGQQHTFSEEVEVEVYLTCYAVKLDADPDTWETEVEVGSGKYSLEAAEVELDLSGDDY</sequence>
<protein>
    <recommendedName>
        <fullName evidence="1">DUF4935 domain-containing protein</fullName>
    </recommendedName>
</protein>
<organism evidence="2 3">
    <name type="scientific">Rubrivivax gelatinosus</name>
    <name type="common">Rhodocyclus gelatinosus</name>
    <name type="synonym">Rhodopseudomonas gelatinosa</name>
    <dbReference type="NCBI Taxonomy" id="28068"/>
    <lineage>
        <taxon>Bacteria</taxon>
        <taxon>Pseudomonadati</taxon>
        <taxon>Pseudomonadota</taxon>
        <taxon>Betaproteobacteria</taxon>
        <taxon>Burkholderiales</taxon>
        <taxon>Sphaerotilaceae</taxon>
        <taxon>Rubrivivax</taxon>
    </lineage>
</organism>
<name>A0A4R2MV05_RUBGE</name>
<proteinExistence type="predicted"/>
<dbReference type="RefSeq" id="WP_132646048.1">
    <property type="nucleotide sequence ID" value="NZ_CP181386.1"/>
</dbReference>
<dbReference type="InterPro" id="IPR032557">
    <property type="entry name" value="DUF4935"/>
</dbReference>
<dbReference type="EMBL" id="SLXD01000004">
    <property type="protein sequence ID" value="TCP03463.1"/>
    <property type="molecule type" value="Genomic_DNA"/>
</dbReference>
<dbReference type="AlphaFoldDB" id="A0A4R2MV05"/>
<feature type="domain" description="DUF4935" evidence="1">
    <location>
        <begin position="21"/>
        <end position="187"/>
    </location>
</feature>
<dbReference type="GeneID" id="99685667"/>
<dbReference type="Pfam" id="PF16289">
    <property type="entry name" value="PIN_12"/>
    <property type="match status" value="1"/>
</dbReference>
<dbReference type="Proteomes" id="UP000295106">
    <property type="component" value="Unassembled WGS sequence"/>
</dbReference>
<comment type="caution">
    <text evidence="2">The sequence shown here is derived from an EMBL/GenBank/DDBJ whole genome shotgun (WGS) entry which is preliminary data.</text>
</comment>